<dbReference type="InterPro" id="IPR003374">
    <property type="entry name" value="ApbE-like_sf"/>
</dbReference>
<reference evidence="11" key="1">
    <citation type="journal article" date="2020" name="Biotechnol. Biofuels">
        <title>New insights from the biogas microbiome by comprehensive genome-resolved metagenomics of nearly 1600 species originating from multiple anaerobic digesters.</title>
        <authorList>
            <person name="Campanaro S."/>
            <person name="Treu L."/>
            <person name="Rodriguez-R L.M."/>
            <person name="Kovalovszki A."/>
            <person name="Ziels R.M."/>
            <person name="Maus I."/>
            <person name="Zhu X."/>
            <person name="Kougias P.G."/>
            <person name="Basile A."/>
            <person name="Luo G."/>
            <person name="Schluter A."/>
            <person name="Konstantinidis K.T."/>
            <person name="Angelidaki I."/>
        </authorList>
    </citation>
    <scope>NUCLEOTIDE SEQUENCE</scope>
    <source>
        <strain evidence="11">AS01afH2WH_6</strain>
    </source>
</reference>
<comment type="caution">
    <text evidence="11">The sequence shown here is derived from an EMBL/GenBank/DDBJ whole genome shotgun (WGS) entry which is preliminary data.</text>
</comment>
<keyword evidence="5 11" id="KW-0808">Transferase</keyword>
<comment type="cofactor">
    <cofactor evidence="1">
        <name>Mg(2+)</name>
        <dbReference type="ChEBI" id="CHEBI:18420"/>
    </cofactor>
</comment>
<keyword evidence="7" id="KW-0274">FAD</keyword>
<dbReference type="RefSeq" id="WP_273174016.1">
    <property type="nucleotide sequence ID" value="NZ_JAAXZR010000023.1"/>
</dbReference>
<dbReference type="InterPro" id="IPR024932">
    <property type="entry name" value="ApbE"/>
</dbReference>
<gene>
    <name evidence="11" type="ORF">GXW98_06905</name>
</gene>
<protein>
    <recommendedName>
        <fullName evidence="3">FAD:protein FMN transferase</fullName>
        <ecNumber evidence="2">2.7.1.180</ecNumber>
    </recommendedName>
    <alternativeName>
        <fullName evidence="9">Flavin transferase</fullName>
    </alternativeName>
</protein>
<dbReference type="Proteomes" id="UP000767327">
    <property type="component" value="Unassembled WGS sequence"/>
</dbReference>
<evidence type="ECO:0000256" key="5">
    <source>
        <dbReference type="ARBA" id="ARBA00022679"/>
    </source>
</evidence>
<dbReference type="AlphaFoldDB" id="A0A971D044"/>
<evidence type="ECO:0000313" key="12">
    <source>
        <dbReference type="Proteomes" id="UP000767327"/>
    </source>
</evidence>
<comment type="catalytic activity">
    <reaction evidence="10">
        <text>L-threonyl-[protein] + FAD = FMN-L-threonyl-[protein] + AMP + H(+)</text>
        <dbReference type="Rhea" id="RHEA:36847"/>
        <dbReference type="Rhea" id="RHEA-COMP:11060"/>
        <dbReference type="Rhea" id="RHEA-COMP:11061"/>
        <dbReference type="ChEBI" id="CHEBI:15378"/>
        <dbReference type="ChEBI" id="CHEBI:30013"/>
        <dbReference type="ChEBI" id="CHEBI:57692"/>
        <dbReference type="ChEBI" id="CHEBI:74257"/>
        <dbReference type="ChEBI" id="CHEBI:456215"/>
        <dbReference type="EC" id="2.7.1.180"/>
    </reaction>
</comment>
<name>A0A971D044_9BIFI</name>
<proteinExistence type="predicted"/>
<keyword evidence="4" id="KW-0285">Flavoprotein</keyword>
<evidence type="ECO:0000256" key="3">
    <source>
        <dbReference type="ARBA" id="ARBA00016337"/>
    </source>
</evidence>
<dbReference type="GO" id="GO:0016740">
    <property type="term" value="F:transferase activity"/>
    <property type="evidence" value="ECO:0007669"/>
    <property type="project" value="UniProtKB-KW"/>
</dbReference>
<organism evidence="11 12">
    <name type="scientific">Bifidobacterium crudilactis</name>
    <dbReference type="NCBI Taxonomy" id="327277"/>
    <lineage>
        <taxon>Bacteria</taxon>
        <taxon>Bacillati</taxon>
        <taxon>Actinomycetota</taxon>
        <taxon>Actinomycetes</taxon>
        <taxon>Bifidobacteriales</taxon>
        <taxon>Bifidobacteriaceae</taxon>
        <taxon>Bifidobacterium</taxon>
    </lineage>
</organism>
<evidence type="ECO:0000256" key="2">
    <source>
        <dbReference type="ARBA" id="ARBA00011955"/>
    </source>
</evidence>
<dbReference type="PANTHER" id="PTHR30040:SF2">
    <property type="entry name" value="FAD:PROTEIN FMN TRANSFERASE"/>
    <property type="match status" value="1"/>
</dbReference>
<dbReference type="Gene3D" id="3.10.520.10">
    <property type="entry name" value="ApbE-like domains"/>
    <property type="match status" value="1"/>
</dbReference>
<reference evidence="11" key="2">
    <citation type="submission" date="2020-01" db="EMBL/GenBank/DDBJ databases">
        <authorList>
            <person name="Campanaro S."/>
        </authorList>
    </citation>
    <scope>NUCLEOTIDE SEQUENCE</scope>
    <source>
        <strain evidence="11">AS01afH2WH_6</strain>
    </source>
</reference>
<dbReference type="GO" id="GO:0046872">
    <property type="term" value="F:metal ion binding"/>
    <property type="evidence" value="ECO:0007669"/>
    <property type="project" value="UniProtKB-KW"/>
</dbReference>
<evidence type="ECO:0000256" key="7">
    <source>
        <dbReference type="ARBA" id="ARBA00022827"/>
    </source>
</evidence>
<dbReference type="SUPFAM" id="SSF143631">
    <property type="entry name" value="ApbE-like"/>
    <property type="match status" value="1"/>
</dbReference>
<evidence type="ECO:0000256" key="8">
    <source>
        <dbReference type="ARBA" id="ARBA00022842"/>
    </source>
</evidence>
<evidence type="ECO:0000256" key="6">
    <source>
        <dbReference type="ARBA" id="ARBA00022723"/>
    </source>
</evidence>
<evidence type="ECO:0000256" key="9">
    <source>
        <dbReference type="ARBA" id="ARBA00031306"/>
    </source>
</evidence>
<evidence type="ECO:0000256" key="4">
    <source>
        <dbReference type="ARBA" id="ARBA00022630"/>
    </source>
</evidence>
<accession>A0A971D044</accession>
<evidence type="ECO:0000313" key="11">
    <source>
        <dbReference type="EMBL" id="NLT79992.1"/>
    </source>
</evidence>
<dbReference type="PANTHER" id="PTHR30040">
    <property type="entry name" value="THIAMINE BIOSYNTHESIS LIPOPROTEIN APBE"/>
    <property type="match status" value="1"/>
</dbReference>
<keyword evidence="8" id="KW-0460">Magnesium</keyword>
<evidence type="ECO:0000256" key="1">
    <source>
        <dbReference type="ARBA" id="ARBA00001946"/>
    </source>
</evidence>
<dbReference type="EC" id="2.7.1.180" evidence="2"/>
<dbReference type="EMBL" id="JAAXZR010000023">
    <property type="protein sequence ID" value="NLT79992.1"/>
    <property type="molecule type" value="Genomic_DNA"/>
</dbReference>
<keyword evidence="6" id="KW-0479">Metal-binding</keyword>
<evidence type="ECO:0000256" key="10">
    <source>
        <dbReference type="ARBA" id="ARBA00048540"/>
    </source>
</evidence>
<dbReference type="Pfam" id="PF02424">
    <property type="entry name" value="ApbE"/>
    <property type="match status" value="1"/>
</dbReference>
<sequence length="353" mass="37980">MQHHSGASAATDNPAVGSLRHVASFPEALGTGIVMHTESALDTQVLSDIGTMIEAYEQVLSRFRDDSLVQQMSKAEHGGSFDFPDYLNPLFEIVDLLFAATQGSIDPLVGADLVKLGYGPDQSFHPRPDVRESLGWVHGRARWDEAVTRHGTTLITRQAVQCDFGAVGKGFLVDLLSERCAEHSKHLLIDAGGDLNIRAATPVSIALEDPSDDEDAVGVAEILNGSLCASAPSRRRWTAELEGQGTGKQPDEQHLGHETGLVTLHHLLNAIDGMPVEDVMATWVTSPNPSGTTPLDVHDFGNFPTAVADGLSTALFVCDPDTLSLSFPFECAVIRNDRTALVSRHFPGSLFIR</sequence>